<feature type="transmembrane region" description="Helical" evidence="5">
    <location>
        <begin position="227"/>
        <end position="251"/>
    </location>
</feature>
<dbReference type="PANTHER" id="PTHR31357">
    <property type="entry name" value="SERPENTINE RECEPTOR CLASS ALPHA-10"/>
    <property type="match status" value="1"/>
</dbReference>
<dbReference type="GO" id="GO:0004984">
    <property type="term" value="F:olfactory receptor activity"/>
    <property type="evidence" value="ECO:0007669"/>
    <property type="project" value="TreeGrafter"/>
</dbReference>
<comment type="caution">
    <text evidence="6">The sequence shown here is derived from an EMBL/GenBank/DDBJ whole genome shotgun (WGS) entry which is preliminary data.</text>
</comment>
<accession>A0A8S1HBD0</accession>
<keyword evidence="2 5" id="KW-0812">Transmembrane</keyword>
<protein>
    <recommendedName>
        <fullName evidence="8">G-protein coupled receptors family 1 profile domain-containing protein</fullName>
    </recommendedName>
</protein>
<dbReference type="OrthoDB" id="5903724at2759"/>
<reference evidence="6" key="1">
    <citation type="submission" date="2020-10" db="EMBL/GenBank/DDBJ databases">
        <authorList>
            <person name="Kikuchi T."/>
        </authorList>
    </citation>
    <scope>NUCLEOTIDE SEQUENCE</scope>
    <source>
        <strain evidence="6">NKZ352</strain>
    </source>
</reference>
<feature type="transmembrane region" description="Helical" evidence="5">
    <location>
        <begin position="186"/>
        <end position="206"/>
    </location>
</feature>
<feature type="transmembrane region" description="Helical" evidence="5">
    <location>
        <begin position="58"/>
        <end position="82"/>
    </location>
</feature>
<comment type="subcellular location">
    <subcellularLocation>
        <location evidence="1">Membrane</location>
        <topology evidence="1">Multi-pass membrane protein</topology>
    </subcellularLocation>
</comment>
<evidence type="ECO:0000256" key="1">
    <source>
        <dbReference type="ARBA" id="ARBA00004141"/>
    </source>
</evidence>
<gene>
    <name evidence="6" type="ORF">CAUJ_LOCUS7850</name>
</gene>
<evidence type="ECO:0008006" key="8">
    <source>
        <dbReference type="Google" id="ProtNLM"/>
    </source>
</evidence>
<evidence type="ECO:0000313" key="7">
    <source>
        <dbReference type="Proteomes" id="UP000835052"/>
    </source>
</evidence>
<keyword evidence="3 5" id="KW-1133">Transmembrane helix</keyword>
<feature type="transmembrane region" description="Helical" evidence="5">
    <location>
        <begin position="24"/>
        <end position="46"/>
    </location>
</feature>
<dbReference type="InterPro" id="IPR051080">
    <property type="entry name" value="Nematode_rcpt-like_serp_alpha"/>
</dbReference>
<dbReference type="EMBL" id="CAJGYM010000024">
    <property type="protein sequence ID" value="CAD6191931.1"/>
    <property type="molecule type" value="Genomic_DNA"/>
</dbReference>
<dbReference type="PANTHER" id="PTHR31357:SF18">
    <property type="entry name" value="SERPENTINE RECEPTOR, CLASS T"/>
    <property type="match status" value="1"/>
</dbReference>
<keyword evidence="4 5" id="KW-0472">Membrane</keyword>
<evidence type="ECO:0000256" key="4">
    <source>
        <dbReference type="ARBA" id="ARBA00023136"/>
    </source>
</evidence>
<dbReference type="GO" id="GO:0016020">
    <property type="term" value="C:membrane"/>
    <property type="evidence" value="ECO:0007669"/>
    <property type="project" value="UniProtKB-SubCell"/>
</dbReference>
<feature type="transmembrane region" description="Helical" evidence="5">
    <location>
        <begin position="88"/>
        <end position="107"/>
    </location>
</feature>
<name>A0A8S1HBD0_9PELO</name>
<evidence type="ECO:0000256" key="3">
    <source>
        <dbReference type="ARBA" id="ARBA00022989"/>
    </source>
</evidence>
<feature type="transmembrane region" description="Helical" evidence="5">
    <location>
        <begin position="136"/>
        <end position="155"/>
    </location>
</feature>
<dbReference type="Pfam" id="PF10292">
    <property type="entry name" value="7TM_GPCR_Srab"/>
    <property type="match status" value="1"/>
</dbReference>
<keyword evidence="7" id="KW-1185">Reference proteome</keyword>
<evidence type="ECO:0000256" key="2">
    <source>
        <dbReference type="ARBA" id="ARBA00022692"/>
    </source>
</evidence>
<sequence>MTCGAYEAAISTNRFQLGAMAGQMFFSVLAIATNLRLLAFSFKIIYYHDNFKTFVRSLVVFNMVHCVLVITLLSFHLISWALLPPCDAVVPAFVCVAFRLPIIFSYVMDSLLQFGMAVERAIATIRKETYADCSSFTGYVLVGFLSFVGLSLAGFCLRKYPFGTYLIYCSGASETTLEDAGRMNRIITGVIIFTFFFTIALFVYNIRQLRKRTYDSLKRKSQLTENVTTLKLLLPLFSFHLVFFVVFSLVAGILDYFRESLDPIDHRGLVSAVYLIPVYNFLSPIVVQEILRYCNRNRRQKLTDVRKTNHNENDVYFDMYHQLWK</sequence>
<proteinExistence type="predicted"/>
<evidence type="ECO:0000313" key="6">
    <source>
        <dbReference type="EMBL" id="CAD6191931.1"/>
    </source>
</evidence>
<evidence type="ECO:0000256" key="5">
    <source>
        <dbReference type="SAM" id="Phobius"/>
    </source>
</evidence>
<feature type="transmembrane region" description="Helical" evidence="5">
    <location>
        <begin position="271"/>
        <end position="291"/>
    </location>
</feature>
<organism evidence="6 7">
    <name type="scientific">Caenorhabditis auriculariae</name>
    <dbReference type="NCBI Taxonomy" id="2777116"/>
    <lineage>
        <taxon>Eukaryota</taxon>
        <taxon>Metazoa</taxon>
        <taxon>Ecdysozoa</taxon>
        <taxon>Nematoda</taxon>
        <taxon>Chromadorea</taxon>
        <taxon>Rhabditida</taxon>
        <taxon>Rhabditina</taxon>
        <taxon>Rhabditomorpha</taxon>
        <taxon>Rhabditoidea</taxon>
        <taxon>Rhabditidae</taxon>
        <taxon>Peloderinae</taxon>
        <taxon>Caenorhabditis</taxon>
    </lineage>
</organism>
<dbReference type="InterPro" id="IPR019408">
    <property type="entry name" value="7TM_GPCR_serpentine_rcpt_Srab"/>
</dbReference>
<dbReference type="SUPFAM" id="SSF81321">
    <property type="entry name" value="Family A G protein-coupled receptor-like"/>
    <property type="match status" value="1"/>
</dbReference>
<dbReference type="Proteomes" id="UP000835052">
    <property type="component" value="Unassembled WGS sequence"/>
</dbReference>
<dbReference type="AlphaFoldDB" id="A0A8S1HBD0"/>